<dbReference type="InterPro" id="IPR018244">
    <property type="entry name" value="Allrgn_V5/Tpx1_CS"/>
</dbReference>
<dbReference type="STRING" id="857566.A0A1E3PMY7"/>
<dbReference type="SUPFAM" id="SSF55797">
    <property type="entry name" value="PR-1-like"/>
    <property type="match status" value="1"/>
</dbReference>
<dbReference type="EMBL" id="KV454408">
    <property type="protein sequence ID" value="ODQ66554.1"/>
    <property type="molecule type" value="Genomic_DNA"/>
</dbReference>
<proteinExistence type="predicted"/>
<feature type="signal peptide" evidence="2">
    <location>
        <begin position="1"/>
        <end position="19"/>
    </location>
</feature>
<evidence type="ECO:0000256" key="1">
    <source>
        <dbReference type="SAM" id="MobiDB-lite"/>
    </source>
</evidence>
<keyword evidence="2" id="KW-0732">Signal</keyword>
<feature type="compositionally biased region" description="Low complexity" evidence="1">
    <location>
        <begin position="203"/>
        <end position="224"/>
    </location>
</feature>
<keyword evidence="5" id="KW-1185">Reference proteome</keyword>
<dbReference type="GO" id="GO:0005576">
    <property type="term" value="C:extracellular region"/>
    <property type="evidence" value="ECO:0007669"/>
    <property type="project" value="InterPro"/>
</dbReference>
<evidence type="ECO:0000313" key="5">
    <source>
        <dbReference type="Proteomes" id="UP000095009"/>
    </source>
</evidence>
<dbReference type="InterPro" id="IPR035940">
    <property type="entry name" value="CAP_sf"/>
</dbReference>
<evidence type="ECO:0000256" key="2">
    <source>
        <dbReference type="SAM" id="SignalP"/>
    </source>
</evidence>
<reference evidence="4 5" key="1">
    <citation type="journal article" date="2016" name="Proc. Natl. Acad. Sci. U.S.A.">
        <title>Comparative genomics of biotechnologically important yeasts.</title>
        <authorList>
            <person name="Riley R."/>
            <person name="Haridas S."/>
            <person name="Wolfe K.H."/>
            <person name="Lopes M.R."/>
            <person name="Hittinger C.T."/>
            <person name="Goeker M."/>
            <person name="Salamov A.A."/>
            <person name="Wisecaver J.H."/>
            <person name="Long T.M."/>
            <person name="Calvey C.H."/>
            <person name="Aerts A.L."/>
            <person name="Barry K.W."/>
            <person name="Choi C."/>
            <person name="Clum A."/>
            <person name="Coughlan A.Y."/>
            <person name="Deshpande S."/>
            <person name="Douglass A.P."/>
            <person name="Hanson S.J."/>
            <person name="Klenk H.-P."/>
            <person name="LaButti K.M."/>
            <person name="Lapidus A."/>
            <person name="Lindquist E.A."/>
            <person name="Lipzen A.M."/>
            <person name="Meier-Kolthoff J.P."/>
            <person name="Ohm R.A."/>
            <person name="Otillar R.P."/>
            <person name="Pangilinan J.L."/>
            <person name="Peng Y."/>
            <person name="Rokas A."/>
            <person name="Rosa C.A."/>
            <person name="Scheuner C."/>
            <person name="Sibirny A.A."/>
            <person name="Slot J.C."/>
            <person name="Stielow J.B."/>
            <person name="Sun H."/>
            <person name="Kurtzman C.P."/>
            <person name="Blackwell M."/>
            <person name="Grigoriev I.V."/>
            <person name="Jeffries T.W."/>
        </authorList>
    </citation>
    <scope>NUCLEOTIDE SEQUENCE [LARGE SCALE GENOMIC DNA]</scope>
    <source>
        <strain evidence="4 5">DSM 6958</strain>
    </source>
</reference>
<feature type="domain" description="SCP" evidence="3">
    <location>
        <begin position="271"/>
        <end position="401"/>
    </location>
</feature>
<dbReference type="PRINTS" id="PR00837">
    <property type="entry name" value="V5TPXLIKE"/>
</dbReference>
<dbReference type="AlphaFoldDB" id="A0A1E3PMY7"/>
<accession>A0A1E3PMY7</accession>
<dbReference type="PANTHER" id="PTHR10334">
    <property type="entry name" value="CYSTEINE-RICH SECRETORY PROTEIN-RELATED"/>
    <property type="match status" value="1"/>
</dbReference>
<name>A0A1E3PMY7_9ASCO</name>
<feature type="region of interest" description="Disordered" evidence="1">
    <location>
        <begin position="201"/>
        <end position="224"/>
    </location>
</feature>
<dbReference type="Proteomes" id="UP000095009">
    <property type="component" value="Unassembled WGS sequence"/>
</dbReference>
<protein>
    <submittedName>
        <fullName evidence="4">PR-1-like protein</fullName>
    </submittedName>
</protein>
<evidence type="ECO:0000259" key="3">
    <source>
        <dbReference type="SMART" id="SM00198"/>
    </source>
</evidence>
<dbReference type="InterPro" id="IPR014044">
    <property type="entry name" value="CAP_dom"/>
</dbReference>
<gene>
    <name evidence="4" type="ORF">NADFUDRAFT_45989</name>
</gene>
<evidence type="ECO:0000313" key="4">
    <source>
        <dbReference type="EMBL" id="ODQ66554.1"/>
    </source>
</evidence>
<organism evidence="4 5">
    <name type="scientific">Nadsonia fulvescens var. elongata DSM 6958</name>
    <dbReference type="NCBI Taxonomy" id="857566"/>
    <lineage>
        <taxon>Eukaryota</taxon>
        <taxon>Fungi</taxon>
        <taxon>Dikarya</taxon>
        <taxon>Ascomycota</taxon>
        <taxon>Saccharomycotina</taxon>
        <taxon>Dipodascomycetes</taxon>
        <taxon>Dipodascales</taxon>
        <taxon>Dipodascales incertae sedis</taxon>
        <taxon>Nadsonia</taxon>
    </lineage>
</organism>
<dbReference type="Gene3D" id="3.40.33.10">
    <property type="entry name" value="CAP"/>
    <property type="match status" value="1"/>
</dbReference>
<dbReference type="PROSITE" id="PS01009">
    <property type="entry name" value="CRISP_1"/>
    <property type="match status" value="1"/>
</dbReference>
<dbReference type="InterPro" id="IPR001283">
    <property type="entry name" value="CRISP-related"/>
</dbReference>
<dbReference type="OrthoDB" id="337038at2759"/>
<feature type="chain" id="PRO_5009133903" evidence="2">
    <location>
        <begin position="20"/>
        <end position="410"/>
    </location>
</feature>
<dbReference type="Pfam" id="PF00188">
    <property type="entry name" value="CAP"/>
    <property type="match status" value="1"/>
</dbReference>
<dbReference type="SMART" id="SM00198">
    <property type="entry name" value="SCP"/>
    <property type="match status" value="1"/>
</dbReference>
<sequence length="410" mass="42022">MTPLTTFGSLALLASTVVAQNPLDHSHIATSTVIKTAYQTITLGQAPSQTVSQASSQTLLQPSKVIVTRYVTVANVNPTQAPISAVSAPWNSSFAQANVNSNNTVSELKLFNSTAHTPVATSSSVTAGGDTSVNSISLTFETENALTSNEALMSVENIAKKVAVKTIYIESTKSASSATTSIAPSIALSEVSAFSTAVSSTDSPVASSATTNSAVSSSSEVSSSPVSTAASSDIASSTVASFVATTLVSSIRTSTSASSTKTTSTTAVAATGISSVMLASHNKYRTLHKASDLTWSTELASYAENYLSSGALCNGLVHSGGEYGENLAAGMSITGTVDAWYGEVKDYDFNNPGFSSGTGHFTQVVWVESSELGCAEYKCPSGSPYGNVVSCNYKVPGNMAGGYQTNVLPQ</sequence>